<dbReference type="Proteomes" id="UP001431784">
    <property type="component" value="Unassembled WGS sequence"/>
</dbReference>
<protein>
    <submittedName>
        <fullName evidence="8">META domain-containing protein</fullName>
    </submittedName>
</protein>
<dbReference type="InterPro" id="IPR039366">
    <property type="entry name" value="Pilotin"/>
</dbReference>
<dbReference type="InterPro" id="IPR005184">
    <property type="entry name" value="DUF306_Meta_HslJ"/>
</dbReference>
<keyword evidence="9" id="KW-1185">Reference proteome</keyword>
<dbReference type="EMBL" id="JAQZSM010000026">
    <property type="protein sequence ID" value="MDD7973172.1"/>
    <property type="molecule type" value="Genomic_DNA"/>
</dbReference>
<keyword evidence="4" id="KW-0449">Lipoprotein</keyword>
<evidence type="ECO:0000259" key="6">
    <source>
        <dbReference type="Pfam" id="PF03724"/>
    </source>
</evidence>
<evidence type="ECO:0000256" key="3">
    <source>
        <dbReference type="ARBA" id="ARBA00023139"/>
    </source>
</evidence>
<evidence type="ECO:0000259" key="7">
    <source>
        <dbReference type="Pfam" id="PF09864"/>
    </source>
</evidence>
<dbReference type="InterPro" id="IPR053147">
    <property type="entry name" value="Hsp_HslJ-like"/>
</dbReference>
<reference evidence="8" key="1">
    <citation type="submission" date="2023-02" db="EMBL/GenBank/DDBJ databases">
        <title>Description of Roseinatronobacter alkalisoli sp. nov., an alkaliphilic bacerium isolated from soda soil.</title>
        <authorList>
            <person name="Wei W."/>
        </authorList>
    </citation>
    <scope>NUCLEOTIDE SEQUENCE</scope>
    <source>
        <strain evidence="8">HJB301</strain>
    </source>
</reference>
<dbReference type="PANTHER" id="PTHR35535">
    <property type="entry name" value="HEAT SHOCK PROTEIN HSLJ"/>
    <property type="match status" value="1"/>
</dbReference>
<gene>
    <name evidence="8" type="ORF">PUT78_18970</name>
</gene>
<evidence type="ECO:0000313" key="9">
    <source>
        <dbReference type="Proteomes" id="UP001431784"/>
    </source>
</evidence>
<name>A0ABT5TG75_9RHOB</name>
<keyword evidence="2" id="KW-0472">Membrane</keyword>
<dbReference type="Pfam" id="PF03724">
    <property type="entry name" value="META"/>
    <property type="match status" value="1"/>
</dbReference>
<evidence type="ECO:0000256" key="2">
    <source>
        <dbReference type="ARBA" id="ARBA00023136"/>
    </source>
</evidence>
<organism evidence="8 9">
    <name type="scientific">Roseinatronobacter alkalisoli</name>
    <dbReference type="NCBI Taxonomy" id="3028235"/>
    <lineage>
        <taxon>Bacteria</taxon>
        <taxon>Pseudomonadati</taxon>
        <taxon>Pseudomonadota</taxon>
        <taxon>Alphaproteobacteria</taxon>
        <taxon>Rhodobacterales</taxon>
        <taxon>Paracoccaceae</taxon>
        <taxon>Roseinatronobacter</taxon>
    </lineage>
</organism>
<proteinExistence type="predicted"/>
<keyword evidence="3" id="KW-0564">Palmitate</keyword>
<dbReference type="InterPro" id="IPR036328">
    <property type="entry name" value="MliC_sf"/>
</dbReference>
<evidence type="ECO:0000313" key="8">
    <source>
        <dbReference type="EMBL" id="MDD7973172.1"/>
    </source>
</evidence>
<evidence type="ECO:0000256" key="5">
    <source>
        <dbReference type="SAM" id="SignalP"/>
    </source>
</evidence>
<evidence type="ECO:0000256" key="4">
    <source>
        <dbReference type="ARBA" id="ARBA00023288"/>
    </source>
</evidence>
<dbReference type="PANTHER" id="PTHR35535:SF1">
    <property type="entry name" value="HEAT SHOCK PROTEIN HSLJ"/>
    <property type="match status" value="1"/>
</dbReference>
<dbReference type="Pfam" id="PF09619">
    <property type="entry name" value="YscW"/>
    <property type="match status" value="1"/>
</dbReference>
<comment type="caution">
    <text evidence="8">The sequence shown here is derived from an EMBL/GenBank/DDBJ whole genome shotgun (WGS) entry which is preliminary data.</text>
</comment>
<evidence type="ECO:0000256" key="1">
    <source>
        <dbReference type="ARBA" id="ARBA00022729"/>
    </source>
</evidence>
<dbReference type="InterPro" id="IPR018660">
    <property type="entry name" value="MliC"/>
</dbReference>
<sequence>MIRFLSICFFLLSGLLAAPLAAQDTNRRISGQITLLERMAVPDHSVVIVDISDDTDTTLVAQRRLAGGTQSPFAFELDAPADRPLILRAGLRAADDMVWLTEPVAIAAGTDPVDLGPIRALRTAPMGFASLLACGTQLLEIGFLPDDLRLRFNEQVIIMTPAEAASGALYAAPDNAATSIHIKVDTALLRIDGAELSECRLIRPEQDITQGVWRITAISDKPTVFPSRTELVFYADGRMSASVGCNRLIGGYRRHGGILSFGRIASTMMACPDGMMQQEHQFTAMLRRVDGYQLVPETGRLTLMAGGQPVISARR</sequence>
<keyword evidence="1 5" id="KW-0732">Signal</keyword>
<dbReference type="SUPFAM" id="SSF141488">
    <property type="entry name" value="YdhA-like"/>
    <property type="match status" value="1"/>
</dbReference>
<accession>A0ABT5TG75</accession>
<feature type="signal peptide" evidence="5">
    <location>
        <begin position="1"/>
        <end position="22"/>
    </location>
</feature>
<dbReference type="Gene3D" id="2.40.128.270">
    <property type="match status" value="1"/>
</dbReference>
<dbReference type="InterPro" id="IPR038670">
    <property type="entry name" value="HslJ-like_sf"/>
</dbReference>
<dbReference type="Pfam" id="PF09864">
    <property type="entry name" value="MliC"/>
    <property type="match status" value="1"/>
</dbReference>
<feature type="domain" description="DUF306" evidence="6">
    <location>
        <begin position="206"/>
        <end position="310"/>
    </location>
</feature>
<dbReference type="RefSeq" id="WP_274353841.1">
    <property type="nucleotide sequence ID" value="NZ_JAQZSM010000026.1"/>
</dbReference>
<feature type="domain" description="C-type lysozyme inhibitor" evidence="7">
    <location>
        <begin position="134"/>
        <end position="194"/>
    </location>
</feature>
<feature type="chain" id="PRO_5045214138" evidence="5">
    <location>
        <begin position="23"/>
        <end position="315"/>
    </location>
</feature>